<comment type="caution">
    <text evidence="2">The sequence shown here is derived from an EMBL/GenBank/DDBJ whole genome shotgun (WGS) entry which is preliminary data.</text>
</comment>
<dbReference type="Proteomes" id="UP000326458">
    <property type="component" value="Unassembled WGS sequence"/>
</dbReference>
<feature type="signal peptide" evidence="1">
    <location>
        <begin position="1"/>
        <end position="22"/>
    </location>
</feature>
<sequence length="206" mass="23620">MGWTMRLATAALLLGLAAVVTGEEEGNDLCVYEALPDNDAVLCKGLKVFYPELGNIGCMIVPECNNYRQKITTWPEPIVKFPQALEGYSFFWKMIGTILFWNLLLVWGCGEPREGRWRGNRPADSLAKVVERKKGKVEFYRYRTKVYRNPSFERQVQLECFQKGDRILSRRHERRCRAETQVSAQILQSPGRLETCPCGGVRGHCR</sequence>
<name>A0A5N3VME7_MUNMU</name>
<reference evidence="2 3" key="1">
    <citation type="submission" date="2019-06" db="EMBL/GenBank/DDBJ databases">
        <title>Discovery of a novel chromosome fission-fusion reversal in muntjac.</title>
        <authorList>
            <person name="Mudd A.B."/>
            <person name="Bredeson J.V."/>
            <person name="Baum R."/>
            <person name="Hockemeyer D."/>
            <person name="Rokhsar D.S."/>
        </authorList>
    </citation>
    <scope>NUCLEOTIDE SEQUENCE [LARGE SCALE GENOMIC DNA]</scope>
    <source>
        <strain evidence="2">UTSW_UCB_Mm</strain>
        <tissue evidence="2">Fibroblast cell line</tissue>
    </source>
</reference>
<proteinExistence type="predicted"/>
<evidence type="ECO:0000313" key="3">
    <source>
        <dbReference type="Proteomes" id="UP000326458"/>
    </source>
</evidence>
<protein>
    <submittedName>
        <fullName evidence="2">Uncharacterized protein</fullName>
    </submittedName>
</protein>
<gene>
    <name evidence="2" type="ORF">FD754_015110</name>
</gene>
<dbReference type="AlphaFoldDB" id="A0A5N3VME7"/>
<evidence type="ECO:0000313" key="2">
    <source>
        <dbReference type="EMBL" id="KAB0350253.1"/>
    </source>
</evidence>
<evidence type="ECO:0000256" key="1">
    <source>
        <dbReference type="SAM" id="SignalP"/>
    </source>
</evidence>
<dbReference type="EMBL" id="VCEA01000002">
    <property type="protein sequence ID" value="KAB0350253.1"/>
    <property type="molecule type" value="Genomic_DNA"/>
</dbReference>
<keyword evidence="3" id="KW-1185">Reference proteome</keyword>
<keyword evidence="1" id="KW-0732">Signal</keyword>
<feature type="chain" id="PRO_5024459975" evidence="1">
    <location>
        <begin position="23"/>
        <end position="206"/>
    </location>
</feature>
<accession>A0A5N3VME7</accession>
<organism evidence="2 3">
    <name type="scientific">Muntiacus muntjak</name>
    <name type="common">Barking deer</name>
    <name type="synonym">Indian muntjac</name>
    <dbReference type="NCBI Taxonomy" id="9888"/>
    <lineage>
        <taxon>Eukaryota</taxon>
        <taxon>Metazoa</taxon>
        <taxon>Chordata</taxon>
        <taxon>Craniata</taxon>
        <taxon>Vertebrata</taxon>
        <taxon>Euteleostomi</taxon>
        <taxon>Mammalia</taxon>
        <taxon>Eutheria</taxon>
        <taxon>Laurasiatheria</taxon>
        <taxon>Artiodactyla</taxon>
        <taxon>Ruminantia</taxon>
        <taxon>Pecora</taxon>
        <taxon>Cervidae</taxon>
        <taxon>Muntiacinae</taxon>
        <taxon>Muntiacus</taxon>
    </lineage>
</organism>